<feature type="domain" description="R3H" evidence="2">
    <location>
        <begin position="20"/>
        <end position="85"/>
    </location>
</feature>
<evidence type="ECO:0000259" key="2">
    <source>
        <dbReference type="PROSITE" id="PS51061"/>
    </source>
</evidence>
<organism evidence="3 4">
    <name type="scientific">Pachycephala philippinensis</name>
    <name type="common">yellow-belllied whistler</name>
    <dbReference type="NCBI Taxonomy" id="449367"/>
    <lineage>
        <taxon>Eukaryota</taxon>
        <taxon>Metazoa</taxon>
        <taxon>Chordata</taxon>
        <taxon>Craniata</taxon>
        <taxon>Vertebrata</taxon>
        <taxon>Euteleostomi</taxon>
        <taxon>Archelosauria</taxon>
        <taxon>Archosauria</taxon>
        <taxon>Dinosauria</taxon>
        <taxon>Saurischia</taxon>
        <taxon>Theropoda</taxon>
        <taxon>Coelurosauria</taxon>
        <taxon>Aves</taxon>
        <taxon>Neognathae</taxon>
        <taxon>Neoaves</taxon>
        <taxon>Telluraves</taxon>
        <taxon>Australaves</taxon>
        <taxon>Passeriformes</taxon>
        <taxon>Corvoidea</taxon>
        <taxon>Pachycephalidae</taxon>
        <taxon>Pachycephala</taxon>
    </lineage>
</organism>
<dbReference type="PROSITE" id="PS51061">
    <property type="entry name" value="R3H"/>
    <property type="match status" value="1"/>
</dbReference>
<gene>
    <name evidence="3" type="primary">R3hcc1</name>
    <name evidence="3" type="ORF">PACPHI_R07026</name>
</gene>
<dbReference type="SUPFAM" id="SSF82708">
    <property type="entry name" value="R3H domain"/>
    <property type="match status" value="1"/>
</dbReference>
<feature type="compositionally biased region" description="Basic and acidic residues" evidence="1">
    <location>
        <begin position="220"/>
        <end position="261"/>
    </location>
</feature>
<dbReference type="AlphaFoldDB" id="A0A7K9PH35"/>
<dbReference type="GO" id="GO:0003676">
    <property type="term" value="F:nucleic acid binding"/>
    <property type="evidence" value="ECO:0007669"/>
    <property type="project" value="UniProtKB-UniRule"/>
</dbReference>
<reference evidence="3 4" key="1">
    <citation type="submission" date="2019-09" db="EMBL/GenBank/DDBJ databases">
        <title>Bird 10,000 Genomes (B10K) Project - Family phase.</title>
        <authorList>
            <person name="Zhang G."/>
        </authorList>
    </citation>
    <scope>NUCLEOTIDE SEQUENCE [LARGE SCALE GENOMIC DNA]</scope>
    <source>
        <strain evidence="3">B10K-DU-001-28</strain>
        <tissue evidence="3">Muscle</tissue>
    </source>
</reference>
<accession>A0A7K9PH35</accession>
<evidence type="ECO:0000256" key="1">
    <source>
        <dbReference type="SAM" id="MobiDB-lite"/>
    </source>
</evidence>
<keyword evidence="4" id="KW-1185">Reference proteome</keyword>
<feature type="non-terminal residue" evidence="3">
    <location>
        <position position="384"/>
    </location>
</feature>
<dbReference type="Pfam" id="PF01424">
    <property type="entry name" value="R3H"/>
    <property type="match status" value="1"/>
</dbReference>
<dbReference type="SMART" id="SM00393">
    <property type="entry name" value="R3H"/>
    <property type="match status" value="1"/>
</dbReference>
<name>A0A7K9PH35_9CORV</name>
<dbReference type="Gene3D" id="3.30.1370.50">
    <property type="entry name" value="R3H-like domain"/>
    <property type="match status" value="1"/>
</dbReference>
<dbReference type="InterPro" id="IPR001374">
    <property type="entry name" value="R3H_dom"/>
</dbReference>
<feature type="compositionally biased region" description="Polar residues" evidence="1">
    <location>
        <begin position="91"/>
        <end position="103"/>
    </location>
</feature>
<evidence type="ECO:0000313" key="4">
    <source>
        <dbReference type="Proteomes" id="UP000570547"/>
    </source>
</evidence>
<feature type="region of interest" description="Disordered" evidence="1">
    <location>
        <begin position="91"/>
        <end position="294"/>
    </location>
</feature>
<protein>
    <submittedName>
        <fullName evidence="3">R3HC1 protein</fullName>
    </submittedName>
</protein>
<dbReference type="Proteomes" id="UP000570547">
    <property type="component" value="Unassembled WGS sequence"/>
</dbReference>
<feature type="non-terminal residue" evidence="3">
    <location>
        <position position="1"/>
    </location>
</feature>
<comment type="caution">
    <text evidence="3">The sequence shown here is derived from an EMBL/GenBank/DDBJ whole genome shotgun (WGS) entry which is preliminary data.</text>
</comment>
<feature type="compositionally biased region" description="Polar residues" evidence="1">
    <location>
        <begin position="181"/>
        <end position="191"/>
    </location>
</feature>
<dbReference type="CDD" id="cd02638">
    <property type="entry name" value="R3H_unknown_1"/>
    <property type="match status" value="1"/>
</dbReference>
<dbReference type="PANTHER" id="PTHR21678">
    <property type="entry name" value="GROWTH INHIBITION AND DIFFERENTIATION RELATED PROTEIN 88"/>
    <property type="match status" value="1"/>
</dbReference>
<proteinExistence type="predicted"/>
<dbReference type="PANTHER" id="PTHR21678:SF6">
    <property type="entry name" value="R3H AND COILED-COIL DOMAIN-CONTAINING PROTEIN 1"/>
    <property type="match status" value="1"/>
</dbReference>
<dbReference type="InterPro" id="IPR039884">
    <property type="entry name" value="R3HC1/R3HCL"/>
</dbReference>
<evidence type="ECO:0000313" key="3">
    <source>
        <dbReference type="EMBL" id="NXH98362.1"/>
    </source>
</evidence>
<sequence>PTATLALHSMDGVFLSPTEDEFVGRIAEELEHFMLQGQHQRVLLFPPLSSRLRYLIHRTVENMELLSSFSVGEGWRRRTVICHSAVRLPNETTSDQKSGTNPARCQRPAQPWGRGGRGLRPRHPGDIHGDSSRGSVGSGRITRPPRKKPDKALYVPKGIRKKANWRERESPGAEPGGENCPKNSSGEKNSSGDAQREGGEDGGGPGKQQEPGVGNVPEKGSAEHPPGDEKEPSLGNGDDSRQQESRDKDCSHSRYSGHDKPPAGAGEEDLSLPNSAGIPESSDSQGPKEGSDVAEALWRGLNLAAGDREGPRQSGLEDDCTAELLAEIVGNLRVKDISIERISVDYCSFGEAQLSEGDLGHVTEIYDFPSSLKTEDLMEMFSDF</sequence>
<dbReference type="EMBL" id="VWZT01006889">
    <property type="protein sequence ID" value="NXH98362.1"/>
    <property type="molecule type" value="Genomic_DNA"/>
</dbReference>
<dbReference type="InterPro" id="IPR036867">
    <property type="entry name" value="R3H_dom_sf"/>
</dbReference>